<dbReference type="SUPFAM" id="SSF47336">
    <property type="entry name" value="ACP-like"/>
    <property type="match status" value="1"/>
</dbReference>
<comment type="subcellular location">
    <subcellularLocation>
        <location evidence="7">Cytoplasm</location>
    </subcellularLocation>
</comment>
<dbReference type="GO" id="GO:0016020">
    <property type="term" value="C:membrane"/>
    <property type="evidence" value="ECO:0007669"/>
    <property type="project" value="GOC"/>
</dbReference>
<evidence type="ECO:0000256" key="3">
    <source>
        <dbReference type="ARBA" id="ARBA00022553"/>
    </source>
</evidence>
<keyword evidence="4 7" id="KW-0276">Fatty acid metabolism</keyword>
<proteinExistence type="inferred from homology"/>
<keyword evidence="12" id="KW-1185">Reference proteome</keyword>
<accession>A0A2P7Q0C8</accession>
<dbReference type="InterPro" id="IPR003231">
    <property type="entry name" value="ACP"/>
</dbReference>
<feature type="domain" description="Carrier" evidence="10">
    <location>
        <begin position="1"/>
        <end position="75"/>
    </location>
</feature>
<comment type="function">
    <text evidence="7 9">Carrier of the growing fatty acid chain in fatty acid biosynthesis.</text>
</comment>
<dbReference type="PANTHER" id="PTHR20863:SF76">
    <property type="entry name" value="CARRIER DOMAIN-CONTAINING PROTEIN"/>
    <property type="match status" value="1"/>
</dbReference>
<gene>
    <name evidence="7" type="primary">acpP</name>
    <name evidence="11" type="ORF">UF10_05785</name>
</gene>
<feature type="modified residue" description="O-(pantetheine 4'-phosphoryl)serine" evidence="7">
    <location>
        <position position="35"/>
    </location>
</feature>
<dbReference type="UniPathway" id="UPA00094"/>
<dbReference type="GO" id="GO:0009245">
    <property type="term" value="P:lipid A biosynthetic process"/>
    <property type="evidence" value="ECO:0007669"/>
    <property type="project" value="TreeGrafter"/>
</dbReference>
<dbReference type="InterPro" id="IPR009081">
    <property type="entry name" value="PP-bd_ACP"/>
</dbReference>
<evidence type="ECO:0000259" key="10">
    <source>
        <dbReference type="PROSITE" id="PS50075"/>
    </source>
</evidence>
<protein>
    <recommendedName>
        <fullName evidence="7 8">Acyl carrier protein</fullName>
        <shortName evidence="7">ACP</shortName>
    </recommendedName>
</protein>
<comment type="similarity">
    <text evidence="7">Belongs to the acyl carrier protein (ACP) family.</text>
</comment>
<evidence type="ECO:0000256" key="2">
    <source>
        <dbReference type="ARBA" id="ARBA00022516"/>
    </source>
</evidence>
<sequence>MFEKIKEIIVDKLNIDDDSFITLDTDLMEDLNADSLDAVEIIMDIEDEFDITVEEEDVEQIRTISDIINYIEENN</sequence>
<evidence type="ECO:0000313" key="11">
    <source>
        <dbReference type="EMBL" id="PSJ31429.1"/>
    </source>
</evidence>
<keyword evidence="3 7" id="KW-0597">Phosphoprotein</keyword>
<dbReference type="PROSITE" id="PS00012">
    <property type="entry name" value="PHOSPHOPANTETHEINE"/>
    <property type="match status" value="1"/>
</dbReference>
<dbReference type="NCBIfam" id="NF002150">
    <property type="entry name" value="PRK00982.1-4"/>
    <property type="match status" value="1"/>
</dbReference>
<comment type="PTM">
    <text evidence="7">4'-phosphopantetheine is transferred from CoA to a specific serine of apo-ACP by AcpS. This modification is essential for activity because fatty acids are bound in thioester linkage to the sulfhydryl of the prosthetic group.</text>
</comment>
<dbReference type="PROSITE" id="PS50075">
    <property type="entry name" value="CARRIER"/>
    <property type="match status" value="1"/>
</dbReference>
<dbReference type="PANTHER" id="PTHR20863">
    <property type="entry name" value="ACYL CARRIER PROTEIN"/>
    <property type="match status" value="1"/>
</dbReference>
<dbReference type="EMBL" id="JYGE01000004">
    <property type="protein sequence ID" value="PSJ31429.1"/>
    <property type="molecule type" value="Genomic_DNA"/>
</dbReference>
<dbReference type="GO" id="GO:0000036">
    <property type="term" value="F:acyl carrier activity"/>
    <property type="evidence" value="ECO:0007669"/>
    <property type="project" value="UniProtKB-UniRule"/>
</dbReference>
<dbReference type="Gene3D" id="1.10.1200.10">
    <property type="entry name" value="ACP-like"/>
    <property type="match status" value="1"/>
</dbReference>
<dbReference type="NCBIfam" id="TIGR00517">
    <property type="entry name" value="acyl_carrier"/>
    <property type="match status" value="1"/>
</dbReference>
<comment type="pathway">
    <text evidence="7 9">Lipid metabolism; fatty acid biosynthesis.</text>
</comment>
<keyword evidence="2 7" id="KW-0444">Lipid biosynthesis</keyword>
<keyword evidence="7" id="KW-0963">Cytoplasm</keyword>
<keyword evidence="5 7" id="KW-0443">Lipid metabolism</keyword>
<dbReference type="AlphaFoldDB" id="A0A2P7Q0C8"/>
<evidence type="ECO:0000313" key="12">
    <source>
        <dbReference type="Proteomes" id="UP000241434"/>
    </source>
</evidence>
<evidence type="ECO:0000256" key="1">
    <source>
        <dbReference type="ARBA" id="ARBA00022450"/>
    </source>
</evidence>
<reference evidence="11" key="1">
    <citation type="thesis" date="2015" institute="Rutgers" country="The State University of New Jersey, 14 College Farm Rd., New Brunswick, NJ, USA">
        <title>Ammonia toxicity in bacteria and its implications for treatment of and resource recovery from highly nitrogenous organic wastes.</title>
        <authorList>
            <person name="Luther A.K."/>
        </authorList>
    </citation>
    <scope>NUCLEOTIDE SEQUENCE</scope>
    <source>
        <strain evidence="11">RT-10B</strain>
    </source>
</reference>
<evidence type="ECO:0000256" key="8">
    <source>
        <dbReference type="NCBIfam" id="TIGR00517"/>
    </source>
</evidence>
<dbReference type="Proteomes" id="UP000241434">
    <property type="component" value="Unassembled WGS sequence"/>
</dbReference>
<keyword evidence="1 7" id="KW-0596">Phosphopantetheine</keyword>
<dbReference type="OrthoDB" id="9804551at2"/>
<dbReference type="Pfam" id="PF00550">
    <property type="entry name" value="PP-binding"/>
    <property type="match status" value="1"/>
</dbReference>
<dbReference type="GO" id="GO:0005829">
    <property type="term" value="C:cytosol"/>
    <property type="evidence" value="ECO:0007669"/>
    <property type="project" value="TreeGrafter"/>
</dbReference>
<dbReference type="HAMAP" id="MF_01217">
    <property type="entry name" value="Acyl_carrier"/>
    <property type="match status" value="1"/>
</dbReference>
<keyword evidence="6 7" id="KW-0275">Fatty acid biosynthesis</keyword>
<dbReference type="NCBIfam" id="NF002148">
    <property type="entry name" value="PRK00982.1-2"/>
    <property type="match status" value="1"/>
</dbReference>
<evidence type="ECO:0000256" key="9">
    <source>
        <dbReference type="RuleBase" id="RU003545"/>
    </source>
</evidence>
<dbReference type="InterPro" id="IPR036736">
    <property type="entry name" value="ACP-like_sf"/>
</dbReference>
<dbReference type="RefSeq" id="WP_106776891.1">
    <property type="nucleotide sequence ID" value="NZ_JBGGGQ010000001.1"/>
</dbReference>
<comment type="caution">
    <text evidence="11">The sequence shown here is derived from an EMBL/GenBank/DDBJ whole genome shotgun (WGS) entry which is preliminary data.</text>
</comment>
<name>A0A2P7Q0C8_9FIRM</name>
<evidence type="ECO:0000256" key="6">
    <source>
        <dbReference type="ARBA" id="ARBA00023160"/>
    </source>
</evidence>
<evidence type="ECO:0000256" key="7">
    <source>
        <dbReference type="HAMAP-Rule" id="MF_01217"/>
    </source>
</evidence>
<organism evidence="11 12">
    <name type="scientific">Peptostreptococcus russellii</name>
    <dbReference type="NCBI Taxonomy" id="215200"/>
    <lineage>
        <taxon>Bacteria</taxon>
        <taxon>Bacillati</taxon>
        <taxon>Bacillota</taxon>
        <taxon>Clostridia</taxon>
        <taxon>Peptostreptococcales</taxon>
        <taxon>Peptostreptococcaceae</taxon>
        <taxon>Peptostreptococcus</taxon>
    </lineage>
</organism>
<dbReference type="GO" id="GO:0000035">
    <property type="term" value="F:acyl binding"/>
    <property type="evidence" value="ECO:0007669"/>
    <property type="project" value="TreeGrafter"/>
</dbReference>
<comment type="PTM">
    <text evidence="9">4'-phosphopantetheine is transferred from CoA to a specific serine of apo-ACP by acpS.</text>
</comment>
<evidence type="ECO:0000256" key="4">
    <source>
        <dbReference type="ARBA" id="ARBA00022832"/>
    </source>
</evidence>
<dbReference type="InterPro" id="IPR006162">
    <property type="entry name" value="Ppantetheine_attach_site"/>
</dbReference>
<evidence type="ECO:0000256" key="5">
    <source>
        <dbReference type="ARBA" id="ARBA00023098"/>
    </source>
</evidence>